<organism evidence="1 2">
    <name type="scientific">Colwellia echini</name>
    <dbReference type="NCBI Taxonomy" id="1982103"/>
    <lineage>
        <taxon>Bacteria</taxon>
        <taxon>Pseudomonadati</taxon>
        <taxon>Pseudomonadota</taxon>
        <taxon>Gammaproteobacteria</taxon>
        <taxon>Alteromonadales</taxon>
        <taxon>Colwelliaceae</taxon>
        <taxon>Colwellia</taxon>
    </lineage>
</organism>
<comment type="caution">
    <text evidence="1">The sequence shown here is derived from an EMBL/GenBank/DDBJ whole genome shotgun (WGS) entry which is preliminary data.</text>
</comment>
<sequence>MKRLLIILPLIYQLQGCNSAKAESPELQMESEVIHEAEYNEFANITSKSVIVIRSQEEYESELLKRTSEPVEAIDFASESIILIDMGMQTSGGHSLNFSFYEDSNDIQGEIVYSFPSGTCATSTAITNPYKFIKLKSTKFILVSEQQTYFEC</sequence>
<keyword evidence="2" id="KW-1185">Reference proteome</keyword>
<evidence type="ECO:0008006" key="3">
    <source>
        <dbReference type="Google" id="ProtNLM"/>
    </source>
</evidence>
<protein>
    <recommendedName>
        <fullName evidence="3">PrcB C-terminal domain-containing protein</fullName>
    </recommendedName>
</protein>
<dbReference type="Proteomes" id="UP000815846">
    <property type="component" value="Unassembled WGS sequence"/>
</dbReference>
<proteinExistence type="predicted"/>
<dbReference type="EMBL" id="PJAI02000017">
    <property type="protein sequence ID" value="TYK64861.1"/>
    <property type="molecule type" value="Genomic_DNA"/>
</dbReference>
<reference evidence="1 2" key="1">
    <citation type="submission" date="2019-08" db="EMBL/GenBank/DDBJ databases">
        <title>Microbe sample from Colwellia echini.</title>
        <authorList>
            <person name="Christiansen L."/>
            <person name="Pathiraja D."/>
            <person name="Schultz-Johansen M."/>
            <person name="Choi I.-G."/>
            <person name="Stougaard P."/>
        </authorList>
    </citation>
    <scope>NUCLEOTIDE SEQUENCE [LARGE SCALE GENOMIC DNA]</scope>
    <source>
        <strain evidence="1 2">A3</strain>
    </source>
</reference>
<gene>
    <name evidence="1" type="ORF">CWS31_013680</name>
</gene>
<evidence type="ECO:0000313" key="2">
    <source>
        <dbReference type="Proteomes" id="UP000815846"/>
    </source>
</evidence>
<accession>A0ABY3MUH0</accession>
<dbReference type="RefSeq" id="WP_101343965.1">
    <property type="nucleotide sequence ID" value="NZ_PJAI02000017.1"/>
</dbReference>
<name>A0ABY3MUH0_9GAMM</name>
<evidence type="ECO:0000313" key="1">
    <source>
        <dbReference type="EMBL" id="TYK64861.1"/>
    </source>
</evidence>